<dbReference type="PROSITE" id="PS01306">
    <property type="entry name" value="UPF0054"/>
    <property type="match status" value="1"/>
</dbReference>
<feature type="binding site" evidence="7">
    <location>
        <position position="84"/>
    </location>
    <ligand>
        <name>Zn(2+)</name>
        <dbReference type="ChEBI" id="CHEBI:29105"/>
        <note>catalytic</note>
    </ligand>
</feature>
<comment type="subcellular location">
    <subcellularLocation>
        <location evidence="7">Cytoplasm</location>
    </subcellularLocation>
</comment>
<gene>
    <name evidence="7" type="primary">ybeY</name>
    <name evidence="8" type="ORF">A2Z06_02990</name>
</gene>
<dbReference type="GO" id="GO:0005737">
    <property type="term" value="C:cytoplasm"/>
    <property type="evidence" value="ECO:0007669"/>
    <property type="project" value="UniProtKB-SubCell"/>
</dbReference>
<organism evidence="8 9">
    <name type="scientific">Candidatus Glassbacteria bacterium RBG_16_58_8</name>
    <dbReference type="NCBI Taxonomy" id="1817866"/>
    <lineage>
        <taxon>Bacteria</taxon>
        <taxon>Candidatus Glassiibacteriota</taxon>
    </lineage>
</organism>
<dbReference type="HAMAP" id="MF_00009">
    <property type="entry name" value="Endoribonucl_YbeY"/>
    <property type="match status" value="1"/>
</dbReference>
<keyword evidence="2 7" id="KW-0540">Nuclease</keyword>
<proteinExistence type="inferred from homology"/>
<evidence type="ECO:0000256" key="6">
    <source>
        <dbReference type="ARBA" id="ARBA00022833"/>
    </source>
</evidence>
<evidence type="ECO:0000256" key="5">
    <source>
        <dbReference type="ARBA" id="ARBA00022801"/>
    </source>
</evidence>
<protein>
    <recommendedName>
        <fullName evidence="7">Endoribonuclease YbeY</fullName>
        <ecNumber evidence="7">3.1.-.-</ecNumber>
    </recommendedName>
</protein>
<dbReference type="InterPro" id="IPR002036">
    <property type="entry name" value="YbeY"/>
</dbReference>
<keyword evidence="5 7" id="KW-0378">Hydrolase</keyword>
<dbReference type="Pfam" id="PF02130">
    <property type="entry name" value="YbeY"/>
    <property type="match status" value="1"/>
</dbReference>
<evidence type="ECO:0000256" key="4">
    <source>
        <dbReference type="ARBA" id="ARBA00022759"/>
    </source>
</evidence>
<comment type="similarity">
    <text evidence="1 7">Belongs to the endoribonuclease YbeY family.</text>
</comment>
<comment type="cofactor">
    <cofactor evidence="7">
        <name>Zn(2+)</name>
        <dbReference type="ChEBI" id="CHEBI:29105"/>
    </cofactor>
    <text evidence="7">Binds 1 zinc ion.</text>
</comment>
<keyword evidence="7" id="KW-0963">Cytoplasm</keyword>
<keyword evidence="7" id="KW-0698">rRNA processing</keyword>
<dbReference type="InterPro" id="IPR023091">
    <property type="entry name" value="MetalPrtase_cat_dom_sf_prd"/>
</dbReference>
<dbReference type="EC" id="3.1.-.-" evidence="7"/>
<feature type="binding site" evidence="7">
    <location>
        <position position="94"/>
    </location>
    <ligand>
        <name>Zn(2+)</name>
        <dbReference type="ChEBI" id="CHEBI:29105"/>
        <note>catalytic</note>
    </ligand>
</feature>
<keyword evidence="6 7" id="KW-0862">Zinc</keyword>
<dbReference type="PANTHER" id="PTHR46986:SF1">
    <property type="entry name" value="ENDORIBONUCLEASE YBEY, CHLOROPLASTIC"/>
    <property type="match status" value="1"/>
</dbReference>
<keyword evidence="4 7" id="KW-0255">Endonuclease</keyword>
<dbReference type="SUPFAM" id="SSF55486">
    <property type="entry name" value="Metalloproteases ('zincins'), catalytic domain"/>
    <property type="match status" value="1"/>
</dbReference>
<evidence type="ECO:0000256" key="1">
    <source>
        <dbReference type="ARBA" id="ARBA00010875"/>
    </source>
</evidence>
<dbReference type="Gene3D" id="3.40.390.30">
    <property type="entry name" value="Metalloproteases ('zincins'), catalytic domain"/>
    <property type="match status" value="1"/>
</dbReference>
<dbReference type="PANTHER" id="PTHR46986">
    <property type="entry name" value="ENDORIBONUCLEASE YBEY, CHLOROPLASTIC"/>
    <property type="match status" value="1"/>
</dbReference>
<dbReference type="GO" id="GO:0006364">
    <property type="term" value="P:rRNA processing"/>
    <property type="evidence" value="ECO:0007669"/>
    <property type="project" value="UniProtKB-UniRule"/>
</dbReference>
<comment type="function">
    <text evidence="7">Single strand-specific metallo-endoribonuclease involved in late-stage 70S ribosome quality control and in maturation of the 3' terminus of the 16S rRNA.</text>
</comment>
<dbReference type="AlphaFoldDB" id="A0A1F5YCD4"/>
<sequence>MAILRGEWGRGGEVGVTFAGDGCLRDLNREFLGRDEPTDVIAFNLSSGDDDLVGDVYISVDRAADQARDLGIDLEEELLRLELHGLLHLVGYDHTGEDDAMWKVQEDWLRRLIGKVKT</sequence>
<dbReference type="NCBIfam" id="TIGR00043">
    <property type="entry name" value="rRNA maturation RNase YbeY"/>
    <property type="match status" value="1"/>
</dbReference>
<dbReference type="InterPro" id="IPR020549">
    <property type="entry name" value="YbeY_CS"/>
</dbReference>
<keyword evidence="3 7" id="KW-0479">Metal-binding</keyword>
<feature type="binding site" evidence="7">
    <location>
        <position position="88"/>
    </location>
    <ligand>
        <name>Zn(2+)</name>
        <dbReference type="ChEBI" id="CHEBI:29105"/>
        <note>catalytic</note>
    </ligand>
</feature>
<keyword evidence="7" id="KW-0690">Ribosome biogenesis</keyword>
<dbReference type="GO" id="GO:0008270">
    <property type="term" value="F:zinc ion binding"/>
    <property type="evidence" value="ECO:0007669"/>
    <property type="project" value="UniProtKB-UniRule"/>
</dbReference>
<name>A0A1F5YCD4_9BACT</name>
<evidence type="ECO:0000256" key="2">
    <source>
        <dbReference type="ARBA" id="ARBA00022722"/>
    </source>
</evidence>
<evidence type="ECO:0000313" key="8">
    <source>
        <dbReference type="EMBL" id="OGF97732.1"/>
    </source>
</evidence>
<dbReference type="Proteomes" id="UP000179034">
    <property type="component" value="Unassembled WGS sequence"/>
</dbReference>
<evidence type="ECO:0000313" key="9">
    <source>
        <dbReference type="Proteomes" id="UP000179034"/>
    </source>
</evidence>
<accession>A0A1F5YCD4</accession>
<dbReference type="GO" id="GO:0004521">
    <property type="term" value="F:RNA endonuclease activity"/>
    <property type="evidence" value="ECO:0007669"/>
    <property type="project" value="UniProtKB-UniRule"/>
</dbReference>
<evidence type="ECO:0000256" key="7">
    <source>
        <dbReference type="HAMAP-Rule" id="MF_00009"/>
    </source>
</evidence>
<comment type="caution">
    <text evidence="8">The sequence shown here is derived from an EMBL/GenBank/DDBJ whole genome shotgun (WGS) entry which is preliminary data.</text>
</comment>
<dbReference type="EMBL" id="MFIW01000062">
    <property type="protein sequence ID" value="OGF97732.1"/>
    <property type="molecule type" value="Genomic_DNA"/>
</dbReference>
<evidence type="ECO:0000256" key="3">
    <source>
        <dbReference type="ARBA" id="ARBA00022723"/>
    </source>
</evidence>
<dbReference type="GO" id="GO:0004222">
    <property type="term" value="F:metalloendopeptidase activity"/>
    <property type="evidence" value="ECO:0007669"/>
    <property type="project" value="InterPro"/>
</dbReference>
<reference evidence="8 9" key="1">
    <citation type="journal article" date="2016" name="Nat. Commun.">
        <title>Thousands of microbial genomes shed light on interconnected biogeochemical processes in an aquifer system.</title>
        <authorList>
            <person name="Anantharaman K."/>
            <person name="Brown C.T."/>
            <person name="Hug L.A."/>
            <person name="Sharon I."/>
            <person name="Castelle C.J."/>
            <person name="Probst A.J."/>
            <person name="Thomas B.C."/>
            <person name="Singh A."/>
            <person name="Wilkins M.J."/>
            <person name="Karaoz U."/>
            <person name="Brodie E.L."/>
            <person name="Williams K.H."/>
            <person name="Hubbard S.S."/>
            <person name="Banfield J.F."/>
        </authorList>
    </citation>
    <scope>NUCLEOTIDE SEQUENCE [LARGE SCALE GENOMIC DNA]</scope>
</reference>